<name>A0A5B7I1U1_PORTR</name>
<keyword evidence="3" id="KW-1185">Reference proteome</keyword>
<protein>
    <submittedName>
        <fullName evidence="2">Uncharacterized protein</fullName>
    </submittedName>
</protein>
<reference evidence="2 3" key="1">
    <citation type="submission" date="2019-05" db="EMBL/GenBank/DDBJ databases">
        <title>Another draft genome of Portunus trituberculatus and its Hox gene families provides insights of decapod evolution.</title>
        <authorList>
            <person name="Jeong J.-H."/>
            <person name="Song I."/>
            <person name="Kim S."/>
            <person name="Choi T."/>
            <person name="Kim D."/>
            <person name="Ryu S."/>
            <person name="Kim W."/>
        </authorList>
    </citation>
    <scope>NUCLEOTIDE SEQUENCE [LARGE SCALE GENOMIC DNA]</scope>
    <source>
        <tissue evidence="2">Muscle</tissue>
    </source>
</reference>
<sequence>MLEPYQPEYKALNHSPACPLAPTTPTQTQPRPQNAKPLLPRKSSSLCFTPSMLRTVSSLGLDLDAIGDSEMFLLNRNLDALFYETEDVNVLCRNVYEVLNVHRS</sequence>
<evidence type="ECO:0000313" key="2">
    <source>
        <dbReference type="EMBL" id="MPC75417.1"/>
    </source>
</evidence>
<organism evidence="2 3">
    <name type="scientific">Portunus trituberculatus</name>
    <name type="common">Swimming crab</name>
    <name type="synonym">Neptunus trituberculatus</name>
    <dbReference type="NCBI Taxonomy" id="210409"/>
    <lineage>
        <taxon>Eukaryota</taxon>
        <taxon>Metazoa</taxon>
        <taxon>Ecdysozoa</taxon>
        <taxon>Arthropoda</taxon>
        <taxon>Crustacea</taxon>
        <taxon>Multicrustacea</taxon>
        <taxon>Malacostraca</taxon>
        <taxon>Eumalacostraca</taxon>
        <taxon>Eucarida</taxon>
        <taxon>Decapoda</taxon>
        <taxon>Pleocyemata</taxon>
        <taxon>Brachyura</taxon>
        <taxon>Eubrachyura</taxon>
        <taxon>Portunoidea</taxon>
        <taxon>Portunidae</taxon>
        <taxon>Portuninae</taxon>
        <taxon>Portunus</taxon>
    </lineage>
</organism>
<dbReference type="OrthoDB" id="6378807at2759"/>
<proteinExistence type="predicted"/>
<gene>
    <name evidence="2" type="ORF">E2C01_069804</name>
</gene>
<comment type="caution">
    <text evidence="2">The sequence shown here is derived from an EMBL/GenBank/DDBJ whole genome shotgun (WGS) entry which is preliminary data.</text>
</comment>
<evidence type="ECO:0000313" key="3">
    <source>
        <dbReference type="Proteomes" id="UP000324222"/>
    </source>
</evidence>
<dbReference type="Proteomes" id="UP000324222">
    <property type="component" value="Unassembled WGS sequence"/>
</dbReference>
<dbReference type="AlphaFoldDB" id="A0A5B7I1U1"/>
<accession>A0A5B7I1U1</accession>
<dbReference type="EMBL" id="VSRR010041081">
    <property type="protein sequence ID" value="MPC75417.1"/>
    <property type="molecule type" value="Genomic_DNA"/>
</dbReference>
<evidence type="ECO:0000256" key="1">
    <source>
        <dbReference type="SAM" id="MobiDB-lite"/>
    </source>
</evidence>
<feature type="region of interest" description="Disordered" evidence="1">
    <location>
        <begin position="12"/>
        <end position="43"/>
    </location>
</feature>
<feature type="compositionally biased region" description="Low complexity" evidence="1">
    <location>
        <begin position="23"/>
        <end position="33"/>
    </location>
</feature>